<dbReference type="InterPro" id="IPR015517">
    <property type="entry name" value="dCMP_deaminase-rel"/>
</dbReference>
<dbReference type="GO" id="GO:0008270">
    <property type="term" value="F:zinc ion binding"/>
    <property type="evidence" value="ECO:0007669"/>
    <property type="project" value="InterPro"/>
</dbReference>
<dbReference type="Gene3D" id="3.40.140.10">
    <property type="entry name" value="Cytidine Deaminase, domain 2"/>
    <property type="match status" value="1"/>
</dbReference>
<feature type="domain" description="CMP/dCMP-type deaminase" evidence="8">
    <location>
        <begin position="15"/>
        <end position="155"/>
    </location>
</feature>
<comment type="caution">
    <text evidence="9">The sequence shown here is derived from an EMBL/GenBank/DDBJ whole genome shotgun (WGS) entry which is preliminary data.</text>
</comment>
<dbReference type="PANTHER" id="PTHR11086:SF18">
    <property type="entry name" value="DEOXYCYTIDYLATE DEAMINASE"/>
    <property type="match status" value="1"/>
</dbReference>
<dbReference type="GO" id="GO:0006220">
    <property type="term" value="P:pyrimidine nucleotide metabolic process"/>
    <property type="evidence" value="ECO:0007669"/>
    <property type="project" value="InterPro"/>
</dbReference>
<dbReference type="SUPFAM" id="SSF53927">
    <property type="entry name" value="Cytidine deaminase-like"/>
    <property type="match status" value="1"/>
</dbReference>
<proteinExistence type="inferred from homology"/>
<dbReference type="EMBL" id="JAANXD010000027">
    <property type="protein sequence ID" value="MBS1257612.1"/>
    <property type="molecule type" value="Genomic_DNA"/>
</dbReference>
<comment type="similarity">
    <text evidence="2">Belongs to the cytidine and deoxycytidylate deaminase family.</text>
</comment>
<keyword evidence="5 7" id="KW-0862">Zinc</keyword>
<dbReference type="CDD" id="cd01286">
    <property type="entry name" value="deoxycytidylate_deaminase"/>
    <property type="match status" value="1"/>
</dbReference>
<dbReference type="PIRSF" id="PIRSF006019">
    <property type="entry name" value="dCMP_deaminase"/>
    <property type="match status" value="1"/>
</dbReference>
<name>A0A942A454_9BACT</name>
<feature type="binding site" evidence="7">
    <location>
        <position position="120"/>
    </location>
    <ligand>
        <name>Zn(2+)</name>
        <dbReference type="ChEBI" id="CHEBI:29105"/>
        <note>catalytic</note>
    </ligand>
</feature>
<dbReference type="InterPro" id="IPR035105">
    <property type="entry name" value="Deoxycytidylate_deaminase_dom"/>
</dbReference>
<accession>A0A942A454</accession>
<keyword evidence="4" id="KW-0378">Hydrolase</keyword>
<organism evidence="9 10">
    <name type="scientific">Candidatus Scalindua arabica</name>
    <dbReference type="NCBI Taxonomy" id="1127984"/>
    <lineage>
        <taxon>Bacteria</taxon>
        <taxon>Pseudomonadati</taxon>
        <taxon>Planctomycetota</taxon>
        <taxon>Candidatus Brocadiia</taxon>
        <taxon>Candidatus Brocadiales</taxon>
        <taxon>Candidatus Scalinduaceae</taxon>
        <taxon>Candidatus Scalindua</taxon>
    </lineage>
</organism>
<dbReference type="InterPro" id="IPR002125">
    <property type="entry name" value="CMP_dCMP_dom"/>
</dbReference>
<evidence type="ECO:0000256" key="6">
    <source>
        <dbReference type="PIRSR" id="PIRSR006019-1"/>
    </source>
</evidence>
<dbReference type="Proteomes" id="UP000722750">
    <property type="component" value="Unassembled WGS sequence"/>
</dbReference>
<evidence type="ECO:0000259" key="8">
    <source>
        <dbReference type="PROSITE" id="PS51747"/>
    </source>
</evidence>
<dbReference type="InterPro" id="IPR016193">
    <property type="entry name" value="Cytidine_deaminase-like"/>
</dbReference>
<sequence length="173" mass="19523">MANQNKKQENNTRPSWDDYFMEVANAISKRATCDRGKSGCVIAKDRQLIVSGYVGSPTGFQHCDEAGHQIKKVTHEDGEVTEHCMRTVHAEQNAICQAARIGVSISGATLYTRMTPCRTCAMLLINCGIKRVVCERKYHQGEDSEKMFKEAGIELVYKFNEHQQYSNKKENNS</sequence>
<evidence type="ECO:0000313" key="9">
    <source>
        <dbReference type="EMBL" id="MBS1257612.1"/>
    </source>
</evidence>
<dbReference type="PROSITE" id="PS51747">
    <property type="entry name" value="CYT_DCMP_DEAMINASES_2"/>
    <property type="match status" value="1"/>
</dbReference>
<dbReference type="AlphaFoldDB" id="A0A942A454"/>
<evidence type="ECO:0000313" key="10">
    <source>
        <dbReference type="Proteomes" id="UP000722750"/>
    </source>
</evidence>
<dbReference type="InterPro" id="IPR016192">
    <property type="entry name" value="APOBEC/CMP_deaminase_Zn-bd"/>
</dbReference>
<evidence type="ECO:0000256" key="2">
    <source>
        <dbReference type="ARBA" id="ARBA00006576"/>
    </source>
</evidence>
<dbReference type="GO" id="GO:0004132">
    <property type="term" value="F:dCMP deaminase activity"/>
    <property type="evidence" value="ECO:0007669"/>
    <property type="project" value="InterPro"/>
</dbReference>
<gene>
    <name evidence="9" type="ORF">MAG551_00656</name>
</gene>
<keyword evidence="3 7" id="KW-0479">Metal-binding</keyword>
<evidence type="ECO:0000256" key="7">
    <source>
        <dbReference type="PIRSR" id="PIRSR006019-2"/>
    </source>
</evidence>
<evidence type="ECO:0000256" key="5">
    <source>
        <dbReference type="ARBA" id="ARBA00022833"/>
    </source>
</evidence>
<dbReference type="PANTHER" id="PTHR11086">
    <property type="entry name" value="DEOXYCYTIDYLATE DEAMINASE-RELATED"/>
    <property type="match status" value="1"/>
</dbReference>
<comment type="cofactor">
    <cofactor evidence="1 7">
        <name>Zn(2+)</name>
        <dbReference type="ChEBI" id="CHEBI:29105"/>
    </cofactor>
</comment>
<dbReference type="InterPro" id="IPR016473">
    <property type="entry name" value="dCMP_deaminase"/>
</dbReference>
<feature type="binding site" evidence="7">
    <location>
        <position position="117"/>
    </location>
    <ligand>
        <name>Zn(2+)</name>
        <dbReference type="ChEBI" id="CHEBI:29105"/>
        <note>catalytic</note>
    </ligand>
</feature>
<evidence type="ECO:0000256" key="3">
    <source>
        <dbReference type="ARBA" id="ARBA00022723"/>
    </source>
</evidence>
<reference evidence="9" key="1">
    <citation type="journal article" date="2021" name="ISME J.">
        <title>Fine-scale metabolic discontinuity in a stratified prokaryote microbiome of a Red Sea deep halocline.</title>
        <authorList>
            <person name="Michoud G."/>
            <person name="Ngugi D.K."/>
            <person name="Barozzi A."/>
            <person name="Merlino G."/>
            <person name="Calleja M.L."/>
            <person name="Delgado-Huertas A."/>
            <person name="Moran X.A.G."/>
            <person name="Daffonchio D."/>
        </authorList>
    </citation>
    <scope>NUCLEOTIDE SEQUENCE</scope>
    <source>
        <strain evidence="9">SuakinDeep_MAG55_1</strain>
    </source>
</reference>
<evidence type="ECO:0000256" key="1">
    <source>
        <dbReference type="ARBA" id="ARBA00001947"/>
    </source>
</evidence>
<evidence type="ECO:0000256" key="4">
    <source>
        <dbReference type="ARBA" id="ARBA00022801"/>
    </source>
</evidence>
<dbReference type="Pfam" id="PF00383">
    <property type="entry name" value="dCMP_cyt_deam_1"/>
    <property type="match status" value="1"/>
</dbReference>
<dbReference type="GO" id="GO:0005737">
    <property type="term" value="C:cytoplasm"/>
    <property type="evidence" value="ECO:0007669"/>
    <property type="project" value="TreeGrafter"/>
</dbReference>
<protein>
    <recommendedName>
        <fullName evidence="8">CMP/dCMP-type deaminase domain-containing protein</fullName>
    </recommendedName>
</protein>
<dbReference type="PROSITE" id="PS00903">
    <property type="entry name" value="CYT_DCMP_DEAMINASES_1"/>
    <property type="match status" value="1"/>
</dbReference>
<feature type="active site" description="Proton donor" evidence="6">
    <location>
        <position position="91"/>
    </location>
</feature>
<feature type="binding site" evidence="7">
    <location>
        <position position="89"/>
    </location>
    <ligand>
        <name>Zn(2+)</name>
        <dbReference type="ChEBI" id="CHEBI:29105"/>
        <note>catalytic</note>
    </ligand>
</feature>